<feature type="transmembrane region" description="Helical" evidence="1">
    <location>
        <begin position="40"/>
        <end position="66"/>
    </location>
</feature>
<evidence type="ECO:0000313" key="3">
    <source>
        <dbReference type="Proteomes" id="UP000002207"/>
    </source>
</evidence>
<dbReference type="EMBL" id="CP001472">
    <property type="protein sequence ID" value="ACO32876.1"/>
    <property type="molecule type" value="Genomic_DNA"/>
</dbReference>
<feature type="transmembrane region" description="Helical" evidence="1">
    <location>
        <begin position="98"/>
        <end position="123"/>
    </location>
</feature>
<evidence type="ECO:0000256" key="1">
    <source>
        <dbReference type="SAM" id="Phobius"/>
    </source>
</evidence>
<evidence type="ECO:0000313" key="2">
    <source>
        <dbReference type="EMBL" id="ACO32876.1"/>
    </source>
</evidence>
<dbReference type="eggNOG" id="ENOG5032QYK">
    <property type="taxonomic scope" value="Bacteria"/>
</dbReference>
<name>C1F514_ACIC5</name>
<dbReference type="RefSeq" id="WP_015898148.1">
    <property type="nucleotide sequence ID" value="NC_012483.1"/>
</dbReference>
<sequence length="131" mass="14492">MKVISLIARILLGLMFTVFGLNGFLHFLPMAMPKGVAGQYMGVLFVSHYLVAVFAVQLIGGLLLLANRFVPLALTILGAELVNILLFHVLMEPSGLPIALFATLLWFITFFSVRQAFAGIFWMKVPEHSQL</sequence>
<protein>
    <recommendedName>
        <fullName evidence="4">DoxX family protein</fullName>
    </recommendedName>
</protein>
<feature type="transmembrane region" description="Helical" evidence="1">
    <location>
        <begin position="72"/>
        <end position="91"/>
    </location>
</feature>
<keyword evidence="1" id="KW-0472">Membrane</keyword>
<dbReference type="HOGENOM" id="CLU_148050_0_0_0"/>
<gene>
    <name evidence="2" type="ordered locus">ACP_3100</name>
</gene>
<reference evidence="2 3" key="1">
    <citation type="journal article" date="2009" name="Appl. Environ. Microbiol.">
        <title>Three genomes from the phylum Acidobacteria provide insight into the lifestyles of these microorganisms in soils.</title>
        <authorList>
            <person name="Ward N.L."/>
            <person name="Challacombe J.F."/>
            <person name="Janssen P.H."/>
            <person name="Henrissat B."/>
            <person name="Coutinho P.M."/>
            <person name="Wu M."/>
            <person name="Xie G."/>
            <person name="Haft D.H."/>
            <person name="Sait M."/>
            <person name="Badger J."/>
            <person name="Barabote R.D."/>
            <person name="Bradley B."/>
            <person name="Brettin T.S."/>
            <person name="Brinkac L.M."/>
            <person name="Bruce D."/>
            <person name="Creasy T."/>
            <person name="Daugherty S.C."/>
            <person name="Davidsen T.M."/>
            <person name="DeBoy R.T."/>
            <person name="Detter J.C."/>
            <person name="Dodson R.J."/>
            <person name="Durkin A.S."/>
            <person name="Ganapathy A."/>
            <person name="Gwinn-Giglio M."/>
            <person name="Han C.S."/>
            <person name="Khouri H."/>
            <person name="Kiss H."/>
            <person name="Kothari S.P."/>
            <person name="Madupu R."/>
            <person name="Nelson K.E."/>
            <person name="Nelson W.C."/>
            <person name="Paulsen I."/>
            <person name="Penn K."/>
            <person name="Ren Q."/>
            <person name="Rosovitz M.J."/>
            <person name="Selengut J.D."/>
            <person name="Shrivastava S."/>
            <person name="Sullivan S.A."/>
            <person name="Tapia R."/>
            <person name="Thompson L.S."/>
            <person name="Watkins K.L."/>
            <person name="Yang Q."/>
            <person name="Yu C."/>
            <person name="Zafar N."/>
            <person name="Zhou L."/>
            <person name="Kuske C.R."/>
        </authorList>
    </citation>
    <scope>NUCLEOTIDE SEQUENCE [LARGE SCALE GENOMIC DNA]</scope>
    <source>
        <strain evidence="3">ATCC 51196 / DSM 11244 / BCRC 80197 / JCM 7670 / NBRC 15755 / NCIMB 13165 / 161</strain>
    </source>
</reference>
<keyword evidence="1" id="KW-0812">Transmembrane</keyword>
<dbReference type="AlphaFoldDB" id="C1F514"/>
<evidence type="ECO:0008006" key="4">
    <source>
        <dbReference type="Google" id="ProtNLM"/>
    </source>
</evidence>
<dbReference type="STRING" id="240015.ACP_3100"/>
<dbReference type="InParanoid" id="C1F514"/>
<keyword evidence="3" id="KW-1185">Reference proteome</keyword>
<accession>C1F514</accession>
<organism evidence="2 3">
    <name type="scientific">Acidobacterium capsulatum (strain ATCC 51196 / DSM 11244 / BCRC 80197 / JCM 7670 / NBRC 15755 / NCIMB 13165 / 161)</name>
    <dbReference type="NCBI Taxonomy" id="240015"/>
    <lineage>
        <taxon>Bacteria</taxon>
        <taxon>Pseudomonadati</taxon>
        <taxon>Acidobacteriota</taxon>
        <taxon>Terriglobia</taxon>
        <taxon>Terriglobales</taxon>
        <taxon>Acidobacteriaceae</taxon>
        <taxon>Acidobacterium</taxon>
    </lineage>
</organism>
<dbReference type="OrthoDB" id="122849at2"/>
<dbReference type="Proteomes" id="UP000002207">
    <property type="component" value="Chromosome"/>
</dbReference>
<proteinExistence type="predicted"/>
<keyword evidence="1" id="KW-1133">Transmembrane helix</keyword>
<feature type="transmembrane region" description="Helical" evidence="1">
    <location>
        <begin position="6"/>
        <end position="28"/>
    </location>
</feature>
<dbReference type="KEGG" id="aca:ACP_3100"/>